<sequence>MKSDEIIEKLRTKLQESDPSNRTVMNIFQFHFTDSDGNLIKSMVFDFKELNIYEGTCADAEADITVSDENFYLVGSKQTTFEELVANNNLKMEGDQDAFHKLAEKFRMNVKKE</sequence>
<dbReference type="VEuPathDB" id="VectorBase:SCAU008825"/>
<dbReference type="Pfam" id="PF02036">
    <property type="entry name" value="SCP2"/>
    <property type="match status" value="1"/>
</dbReference>
<accession>A0A1I8PJZ1</accession>
<dbReference type="SUPFAM" id="SSF55718">
    <property type="entry name" value="SCP-like"/>
    <property type="match status" value="1"/>
</dbReference>
<organism evidence="2 3">
    <name type="scientific">Stomoxys calcitrans</name>
    <name type="common">Stable fly</name>
    <name type="synonym">Conops calcitrans</name>
    <dbReference type="NCBI Taxonomy" id="35570"/>
    <lineage>
        <taxon>Eukaryota</taxon>
        <taxon>Metazoa</taxon>
        <taxon>Ecdysozoa</taxon>
        <taxon>Arthropoda</taxon>
        <taxon>Hexapoda</taxon>
        <taxon>Insecta</taxon>
        <taxon>Pterygota</taxon>
        <taxon>Neoptera</taxon>
        <taxon>Endopterygota</taxon>
        <taxon>Diptera</taxon>
        <taxon>Brachycera</taxon>
        <taxon>Muscomorpha</taxon>
        <taxon>Muscoidea</taxon>
        <taxon>Muscidae</taxon>
        <taxon>Stomoxys</taxon>
    </lineage>
</organism>
<evidence type="ECO:0000259" key="1">
    <source>
        <dbReference type="Pfam" id="PF02036"/>
    </source>
</evidence>
<evidence type="ECO:0000313" key="2">
    <source>
        <dbReference type="EnsemblMetazoa" id="SCAU008825-PB"/>
    </source>
</evidence>
<dbReference type="AlphaFoldDB" id="A0A1I8PJZ1"/>
<name>A0A1I8PJZ1_STOCA</name>
<reference evidence="2" key="1">
    <citation type="submission" date="2020-05" db="UniProtKB">
        <authorList>
            <consortium name="EnsemblMetazoa"/>
        </authorList>
    </citation>
    <scope>IDENTIFICATION</scope>
    <source>
        <strain evidence="2">USDA</strain>
    </source>
</reference>
<dbReference type="KEGG" id="scac:106094421"/>
<evidence type="ECO:0000313" key="3">
    <source>
        <dbReference type="Proteomes" id="UP000095300"/>
    </source>
</evidence>
<dbReference type="Proteomes" id="UP000095300">
    <property type="component" value="Unassembled WGS sequence"/>
</dbReference>
<dbReference type="OrthoDB" id="10265837at2759"/>
<dbReference type="InterPro" id="IPR003033">
    <property type="entry name" value="SCP2_sterol-bd_dom"/>
</dbReference>
<dbReference type="InterPro" id="IPR036527">
    <property type="entry name" value="SCP2_sterol-bd_dom_sf"/>
</dbReference>
<dbReference type="Gene3D" id="3.30.1050.10">
    <property type="entry name" value="SCP2 sterol-binding domain"/>
    <property type="match status" value="1"/>
</dbReference>
<gene>
    <name evidence="2" type="primary">106094421</name>
</gene>
<feature type="domain" description="SCP2" evidence="1">
    <location>
        <begin position="16"/>
        <end position="104"/>
    </location>
</feature>
<protein>
    <recommendedName>
        <fullName evidence="1">SCP2 domain-containing protein</fullName>
    </recommendedName>
</protein>
<dbReference type="STRING" id="35570.A0A1I8PJZ1"/>
<keyword evidence="3" id="KW-1185">Reference proteome</keyword>
<dbReference type="EnsemblMetazoa" id="SCAU008825-RB">
    <property type="protein sequence ID" value="SCAU008825-PB"/>
    <property type="gene ID" value="SCAU008825"/>
</dbReference>
<proteinExistence type="predicted"/>